<dbReference type="Proteomes" id="UP000065807">
    <property type="component" value="Chromosome"/>
</dbReference>
<dbReference type="PANTHER" id="PTHR43390:SF1">
    <property type="entry name" value="CHLOROPLAST PROCESSING PEPTIDASE"/>
    <property type="match status" value="1"/>
</dbReference>
<dbReference type="STRING" id="1555112.LIP_0175"/>
<evidence type="ECO:0000259" key="8">
    <source>
        <dbReference type="Pfam" id="PF10502"/>
    </source>
</evidence>
<organism evidence="9 10">
    <name type="scientific">Limnochorda pilosa</name>
    <dbReference type="NCBI Taxonomy" id="1555112"/>
    <lineage>
        <taxon>Bacteria</taxon>
        <taxon>Bacillati</taxon>
        <taxon>Bacillota</taxon>
        <taxon>Limnochordia</taxon>
        <taxon>Limnochordales</taxon>
        <taxon>Limnochordaceae</taxon>
        <taxon>Limnochorda</taxon>
    </lineage>
</organism>
<evidence type="ECO:0000256" key="6">
    <source>
        <dbReference type="PIRSR" id="PIRSR600223-1"/>
    </source>
</evidence>
<evidence type="ECO:0000256" key="2">
    <source>
        <dbReference type="ARBA" id="ARBA00004401"/>
    </source>
</evidence>
<name>A0A0K2SG65_LIMPI</name>
<keyword evidence="5 7" id="KW-0378">Hydrolase</keyword>
<evidence type="ECO:0000313" key="9">
    <source>
        <dbReference type="EMBL" id="BAS26032.1"/>
    </source>
</evidence>
<dbReference type="PRINTS" id="PR00727">
    <property type="entry name" value="LEADERPTASE"/>
</dbReference>
<keyword evidence="10" id="KW-1185">Reference proteome</keyword>
<feature type="active site" evidence="6">
    <location>
        <position position="97"/>
    </location>
</feature>
<dbReference type="GO" id="GO:0005886">
    <property type="term" value="C:plasma membrane"/>
    <property type="evidence" value="ECO:0007669"/>
    <property type="project" value="UniProtKB-SubCell"/>
</dbReference>
<dbReference type="EMBL" id="AP014924">
    <property type="protein sequence ID" value="BAS26032.1"/>
    <property type="molecule type" value="Genomic_DNA"/>
</dbReference>
<dbReference type="PROSITE" id="PS00761">
    <property type="entry name" value="SPASE_I_3"/>
    <property type="match status" value="1"/>
</dbReference>
<evidence type="ECO:0000256" key="5">
    <source>
        <dbReference type="ARBA" id="ARBA00022801"/>
    </source>
</evidence>
<dbReference type="EC" id="3.4.21.89" evidence="4 7"/>
<comment type="subcellular location">
    <subcellularLocation>
        <location evidence="2">Cell membrane</location>
        <topology evidence="2">Single-pass type II membrane protein</topology>
    </subcellularLocation>
    <subcellularLocation>
        <location evidence="7">Membrane</location>
        <topology evidence="7">Single-pass type II membrane protein</topology>
    </subcellularLocation>
</comment>
<dbReference type="RefSeq" id="WP_198409626.1">
    <property type="nucleotide sequence ID" value="NZ_AP014924.1"/>
</dbReference>
<comment type="catalytic activity">
    <reaction evidence="1 7">
        <text>Cleavage of hydrophobic, N-terminal signal or leader sequences from secreted and periplasmic proteins.</text>
        <dbReference type="EC" id="3.4.21.89"/>
    </reaction>
</comment>
<dbReference type="InterPro" id="IPR019758">
    <property type="entry name" value="Pept_S26A_signal_pept_1_CS"/>
</dbReference>
<gene>
    <name evidence="9" type="ORF">LIP_0175</name>
</gene>
<comment type="similarity">
    <text evidence="3 7">Belongs to the peptidase S26 family.</text>
</comment>
<dbReference type="GO" id="GO:0004252">
    <property type="term" value="F:serine-type endopeptidase activity"/>
    <property type="evidence" value="ECO:0007669"/>
    <property type="project" value="InterPro"/>
</dbReference>
<dbReference type="PROSITE" id="PS00760">
    <property type="entry name" value="SPASE_I_2"/>
    <property type="match status" value="1"/>
</dbReference>
<feature type="active site" evidence="6">
    <location>
        <position position="54"/>
    </location>
</feature>
<keyword evidence="7" id="KW-0645">Protease</keyword>
<feature type="domain" description="Peptidase S26" evidence="8">
    <location>
        <begin position="24"/>
        <end position="179"/>
    </location>
</feature>
<dbReference type="PATRIC" id="fig|1555112.3.peg.180"/>
<dbReference type="Pfam" id="PF10502">
    <property type="entry name" value="Peptidase_S26"/>
    <property type="match status" value="1"/>
</dbReference>
<evidence type="ECO:0000256" key="1">
    <source>
        <dbReference type="ARBA" id="ARBA00000677"/>
    </source>
</evidence>
<dbReference type="SUPFAM" id="SSF51306">
    <property type="entry name" value="LexA/Signal peptidase"/>
    <property type="match status" value="1"/>
</dbReference>
<dbReference type="AlphaFoldDB" id="A0A0K2SG65"/>
<dbReference type="KEGG" id="lpil:LIP_0175"/>
<dbReference type="GO" id="GO:0009003">
    <property type="term" value="F:signal peptidase activity"/>
    <property type="evidence" value="ECO:0007669"/>
    <property type="project" value="UniProtKB-EC"/>
</dbReference>
<evidence type="ECO:0000256" key="7">
    <source>
        <dbReference type="RuleBase" id="RU362042"/>
    </source>
</evidence>
<dbReference type="PANTHER" id="PTHR43390">
    <property type="entry name" value="SIGNAL PEPTIDASE I"/>
    <property type="match status" value="1"/>
</dbReference>
<keyword evidence="7" id="KW-0812">Transmembrane</keyword>
<dbReference type="CDD" id="cd06530">
    <property type="entry name" value="S26_SPase_I"/>
    <property type="match status" value="1"/>
</dbReference>
<protein>
    <recommendedName>
        <fullName evidence="4 7">Signal peptidase I</fullName>
        <ecNumber evidence="4 7">3.4.21.89</ecNumber>
    </recommendedName>
</protein>
<proteinExistence type="inferred from homology"/>
<reference evidence="10" key="1">
    <citation type="submission" date="2015-07" db="EMBL/GenBank/DDBJ databases">
        <title>Complete genome sequence and phylogenetic analysis of Limnochorda pilosa.</title>
        <authorList>
            <person name="Watanabe M."/>
            <person name="Kojima H."/>
            <person name="Fukui M."/>
        </authorList>
    </citation>
    <scope>NUCLEOTIDE SEQUENCE [LARGE SCALE GENOMIC DNA]</scope>
    <source>
        <strain evidence="10">HC45</strain>
    </source>
</reference>
<dbReference type="Gene3D" id="2.10.109.10">
    <property type="entry name" value="Umud Fragment, subunit A"/>
    <property type="match status" value="1"/>
</dbReference>
<sequence>MTDPEESGQQGAYAEGRVRPSFVAEFVRAATGALILAFVIMTFVARAFTVEGPSMLPTLHTGERLVVERVTYLFRPPRRGEVVVFRYPLDPREYFVKRVVGIPGDRVAVRAGYLWVNGQKLEEQYVSARPLRSFPEVQVPEGRYFVMGDNRNNSEDSRDPRVGFVPKELIVGRAIWRYWPIQSLAVLTPPESLRTLP</sequence>
<dbReference type="InterPro" id="IPR019757">
    <property type="entry name" value="Pept_S26A_signal_pept_1_Lys-AS"/>
</dbReference>
<reference evidence="10" key="2">
    <citation type="journal article" date="2016" name="Int. J. Syst. Evol. Microbiol.">
        <title>Complete genome sequence and cell structure of Limnochorda pilosa, a Gram-negative spore-former within the phylum Firmicutes.</title>
        <authorList>
            <person name="Watanabe M."/>
            <person name="Kojima H."/>
            <person name="Fukui M."/>
        </authorList>
    </citation>
    <scope>NUCLEOTIDE SEQUENCE [LARGE SCALE GENOMIC DNA]</scope>
    <source>
        <strain evidence="10">HC45</strain>
    </source>
</reference>
<evidence type="ECO:0000256" key="4">
    <source>
        <dbReference type="ARBA" id="ARBA00013208"/>
    </source>
</evidence>
<dbReference type="InterPro" id="IPR019533">
    <property type="entry name" value="Peptidase_S26"/>
</dbReference>
<keyword evidence="7" id="KW-0472">Membrane</keyword>
<accession>A0A0K2SG65</accession>
<evidence type="ECO:0000256" key="3">
    <source>
        <dbReference type="ARBA" id="ARBA00009370"/>
    </source>
</evidence>
<keyword evidence="7" id="KW-1133">Transmembrane helix</keyword>
<dbReference type="InterPro" id="IPR000223">
    <property type="entry name" value="Pept_S26A_signal_pept_1"/>
</dbReference>
<evidence type="ECO:0000313" key="10">
    <source>
        <dbReference type="Proteomes" id="UP000065807"/>
    </source>
</evidence>
<dbReference type="InterPro" id="IPR036286">
    <property type="entry name" value="LexA/Signal_pep-like_sf"/>
</dbReference>
<feature type="transmembrane region" description="Helical" evidence="7">
    <location>
        <begin position="26"/>
        <end position="45"/>
    </location>
</feature>
<dbReference type="GO" id="GO:0006465">
    <property type="term" value="P:signal peptide processing"/>
    <property type="evidence" value="ECO:0007669"/>
    <property type="project" value="InterPro"/>
</dbReference>
<dbReference type="NCBIfam" id="TIGR02227">
    <property type="entry name" value="sigpep_I_bact"/>
    <property type="match status" value="1"/>
</dbReference>